<feature type="transmembrane region" description="Helical" evidence="6">
    <location>
        <begin position="382"/>
        <end position="405"/>
    </location>
</feature>
<dbReference type="InterPro" id="IPR005828">
    <property type="entry name" value="MFS_sugar_transport-like"/>
</dbReference>
<keyword evidence="5 6" id="KW-0472">Membrane</keyword>
<feature type="domain" description="Major facilitator superfamily (MFS) profile" evidence="7">
    <location>
        <begin position="64"/>
        <end position="473"/>
    </location>
</feature>
<evidence type="ECO:0000313" key="8">
    <source>
        <dbReference type="EMBL" id="ETO80164.1"/>
    </source>
</evidence>
<keyword evidence="3 6" id="KW-0812">Transmembrane</keyword>
<evidence type="ECO:0000256" key="3">
    <source>
        <dbReference type="ARBA" id="ARBA00022692"/>
    </source>
</evidence>
<feature type="transmembrane region" description="Helical" evidence="6">
    <location>
        <begin position="99"/>
        <end position="118"/>
    </location>
</feature>
<dbReference type="Pfam" id="PF00083">
    <property type="entry name" value="Sugar_tr"/>
    <property type="match status" value="1"/>
</dbReference>
<dbReference type="PANTHER" id="PTHR23511:SF5">
    <property type="entry name" value="MAJOR FACILITATOR-TYPE TRANSPORTER HXNZ-RELATED"/>
    <property type="match status" value="1"/>
</dbReference>
<sequence length="512" mass="54619">MKIQLSEFNSNVNSDCGQQITAAGSFGSVGDVFQFTSDSVMSSAHVHRRLDSLDARLSWFYVRLLLLTGISWAVHTAELVLFLFTRQLVARNVGMGTRALEALGVGIFVGAAIGGPVFGHVADTHGRRSALLMAMSLSLAGLLLSAVATRHYQVIIARVVAGVGLGGELPAATVLVQELSPLPMRGRMVSLLESFTGVGGVLGVVLAFGLAPQIGWRASYVIICGFVLYVAVLRFGVPESPRWLASVGRADEALMVVGKVEKAHGKRAPYAVQGDSTAHVSVDMKTLDWSVRTLVLWALWVVVALSAYALGTYVPTLISLWGFNVFSRWSTMVLIGVAQVLGCLLASFVLDDYGRVQKLACFATSAAVVAVLTSHAPWNGPFVVVGTCTVAALLAASWSCILVYAPENFATGVRGRGVGYAFGFSRLGGTIGSLLCPHMFNVWVISVPAIAWIFAILLTVVVVGIALTHGRQYLKHEDYDGTETTLGFEANEEGTPLVSSNHYTRSTTTYNS</sequence>
<dbReference type="SUPFAM" id="SSF103473">
    <property type="entry name" value="MFS general substrate transporter"/>
    <property type="match status" value="1"/>
</dbReference>
<dbReference type="Gene3D" id="1.20.1250.20">
    <property type="entry name" value="MFS general substrate transporter like domains"/>
    <property type="match status" value="1"/>
</dbReference>
<keyword evidence="4 6" id="KW-1133">Transmembrane helix</keyword>
<evidence type="ECO:0000256" key="2">
    <source>
        <dbReference type="ARBA" id="ARBA00022448"/>
    </source>
</evidence>
<proteinExistence type="predicted"/>
<dbReference type="Proteomes" id="UP000028582">
    <property type="component" value="Unassembled WGS sequence"/>
</dbReference>
<dbReference type="PANTHER" id="PTHR23511">
    <property type="entry name" value="SYNAPTIC VESICLE GLYCOPROTEIN 2"/>
    <property type="match status" value="1"/>
</dbReference>
<dbReference type="PROSITE" id="PS00217">
    <property type="entry name" value="SUGAR_TRANSPORT_2"/>
    <property type="match status" value="1"/>
</dbReference>
<feature type="transmembrane region" description="Helical" evidence="6">
    <location>
        <begin position="130"/>
        <end position="149"/>
    </location>
</feature>
<feature type="transmembrane region" description="Helical" evidence="6">
    <location>
        <begin position="155"/>
        <end position="176"/>
    </location>
</feature>
<feature type="transmembrane region" description="Helical" evidence="6">
    <location>
        <begin position="217"/>
        <end position="237"/>
    </location>
</feature>
<dbReference type="InterPro" id="IPR020846">
    <property type="entry name" value="MFS_dom"/>
</dbReference>
<evidence type="ECO:0000313" key="9">
    <source>
        <dbReference type="Proteomes" id="UP000028582"/>
    </source>
</evidence>
<dbReference type="EMBL" id="ANJA01001022">
    <property type="protein sequence ID" value="ETO80164.1"/>
    <property type="molecule type" value="Genomic_DNA"/>
</dbReference>
<gene>
    <name evidence="8" type="ORF">F444_05263</name>
</gene>
<feature type="transmembrane region" description="Helical" evidence="6">
    <location>
        <begin position="446"/>
        <end position="467"/>
    </location>
</feature>
<evidence type="ECO:0000256" key="1">
    <source>
        <dbReference type="ARBA" id="ARBA00004141"/>
    </source>
</evidence>
<dbReference type="CDD" id="cd17316">
    <property type="entry name" value="MFS_SV2_like"/>
    <property type="match status" value="1"/>
</dbReference>
<feature type="transmembrane region" description="Helical" evidence="6">
    <location>
        <begin position="417"/>
        <end position="440"/>
    </location>
</feature>
<feature type="transmembrane region" description="Helical" evidence="6">
    <location>
        <begin position="60"/>
        <end position="84"/>
    </location>
</feature>
<dbReference type="PROSITE" id="PS50850">
    <property type="entry name" value="MFS"/>
    <property type="match status" value="1"/>
</dbReference>
<evidence type="ECO:0000256" key="6">
    <source>
        <dbReference type="SAM" id="Phobius"/>
    </source>
</evidence>
<evidence type="ECO:0000256" key="5">
    <source>
        <dbReference type="ARBA" id="ARBA00023136"/>
    </source>
</evidence>
<evidence type="ECO:0000259" key="7">
    <source>
        <dbReference type="PROSITE" id="PS50850"/>
    </source>
</evidence>
<organism evidence="8 9">
    <name type="scientific">Phytophthora nicotianae P1976</name>
    <dbReference type="NCBI Taxonomy" id="1317066"/>
    <lineage>
        <taxon>Eukaryota</taxon>
        <taxon>Sar</taxon>
        <taxon>Stramenopiles</taxon>
        <taxon>Oomycota</taxon>
        <taxon>Peronosporomycetes</taxon>
        <taxon>Peronosporales</taxon>
        <taxon>Peronosporaceae</taxon>
        <taxon>Phytophthora</taxon>
    </lineage>
</organism>
<accession>A0A081AMQ3</accession>
<dbReference type="InterPro" id="IPR036259">
    <property type="entry name" value="MFS_trans_sf"/>
</dbReference>
<feature type="transmembrane region" description="Helical" evidence="6">
    <location>
        <begin position="359"/>
        <end position="376"/>
    </location>
</feature>
<comment type="subcellular location">
    <subcellularLocation>
        <location evidence="1">Membrane</location>
        <topology evidence="1">Multi-pass membrane protein</topology>
    </subcellularLocation>
</comment>
<protein>
    <recommendedName>
        <fullName evidence="7">Major facilitator superfamily (MFS) profile domain-containing protein</fullName>
    </recommendedName>
</protein>
<name>A0A081AMQ3_PHYNI</name>
<feature type="transmembrane region" description="Helical" evidence="6">
    <location>
        <begin position="329"/>
        <end position="350"/>
    </location>
</feature>
<dbReference type="AlphaFoldDB" id="A0A081AMQ3"/>
<evidence type="ECO:0000256" key="4">
    <source>
        <dbReference type="ARBA" id="ARBA00022989"/>
    </source>
</evidence>
<feature type="transmembrane region" description="Helical" evidence="6">
    <location>
        <begin position="188"/>
        <end position="211"/>
    </location>
</feature>
<dbReference type="GO" id="GO:0022857">
    <property type="term" value="F:transmembrane transporter activity"/>
    <property type="evidence" value="ECO:0007669"/>
    <property type="project" value="InterPro"/>
</dbReference>
<keyword evidence="2" id="KW-0813">Transport</keyword>
<comment type="caution">
    <text evidence="8">The sequence shown here is derived from an EMBL/GenBank/DDBJ whole genome shotgun (WGS) entry which is preliminary data.</text>
</comment>
<feature type="transmembrane region" description="Helical" evidence="6">
    <location>
        <begin position="294"/>
        <end position="323"/>
    </location>
</feature>
<dbReference type="InterPro" id="IPR005829">
    <property type="entry name" value="Sugar_transporter_CS"/>
</dbReference>
<dbReference type="OrthoDB" id="4139357at2759"/>
<dbReference type="GO" id="GO:0016020">
    <property type="term" value="C:membrane"/>
    <property type="evidence" value="ECO:0007669"/>
    <property type="project" value="UniProtKB-SubCell"/>
</dbReference>
<reference evidence="8 9" key="1">
    <citation type="submission" date="2013-11" db="EMBL/GenBank/DDBJ databases">
        <title>The Genome Sequence of Phytophthora parasitica P1976.</title>
        <authorList>
            <consortium name="The Broad Institute Genomics Platform"/>
            <person name="Russ C."/>
            <person name="Tyler B."/>
            <person name="Panabieres F."/>
            <person name="Shan W."/>
            <person name="Tripathy S."/>
            <person name="Grunwald N."/>
            <person name="Machado M."/>
            <person name="Johnson C.S."/>
            <person name="Walker B."/>
            <person name="Young S."/>
            <person name="Zeng Q."/>
            <person name="Gargeya S."/>
            <person name="Fitzgerald M."/>
            <person name="Haas B."/>
            <person name="Abouelleil A."/>
            <person name="Allen A.W."/>
            <person name="Alvarado L."/>
            <person name="Arachchi H.M."/>
            <person name="Berlin A.M."/>
            <person name="Chapman S.B."/>
            <person name="Gainer-Dewar J."/>
            <person name="Goldberg J."/>
            <person name="Griggs A."/>
            <person name="Gujja S."/>
            <person name="Hansen M."/>
            <person name="Howarth C."/>
            <person name="Imamovic A."/>
            <person name="Ireland A."/>
            <person name="Larimer J."/>
            <person name="McCowan C."/>
            <person name="Murphy C."/>
            <person name="Pearson M."/>
            <person name="Poon T.W."/>
            <person name="Priest M."/>
            <person name="Roberts A."/>
            <person name="Saif S."/>
            <person name="Shea T."/>
            <person name="Sisk P."/>
            <person name="Sykes S."/>
            <person name="Wortman J."/>
            <person name="Nusbaum C."/>
            <person name="Birren B."/>
        </authorList>
    </citation>
    <scope>NUCLEOTIDE SEQUENCE [LARGE SCALE GENOMIC DNA]</scope>
    <source>
        <strain evidence="8 9">P1976</strain>
    </source>
</reference>